<name>A0AAF0IJS1_9EURO</name>
<dbReference type="Proteomes" id="UP001219355">
    <property type="component" value="Chromosome 2"/>
</dbReference>
<proteinExistence type="predicted"/>
<organism evidence="2 3">
    <name type="scientific">Emydomyces testavorans</name>
    <dbReference type="NCBI Taxonomy" id="2070801"/>
    <lineage>
        <taxon>Eukaryota</taxon>
        <taxon>Fungi</taxon>
        <taxon>Dikarya</taxon>
        <taxon>Ascomycota</taxon>
        <taxon>Pezizomycotina</taxon>
        <taxon>Eurotiomycetes</taxon>
        <taxon>Eurotiomycetidae</taxon>
        <taxon>Onygenales</taxon>
        <taxon>Nannizziopsiaceae</taxon>
        <taxon>Emydomyces</taxon>
    </lineage>
</organism>
<protein>
    <submittedName>
        <fullName evidence="2">Uncharacterized protein</fullName>
    </submittedName>
</protein>
<gene>
    <name evidence="2" type="ORF">PRK78_004626</name>
</gene>
<dbReference type="AlphaFoldDB" id="A0AAF0IJS1"/>
<reference evidence="2" key="1">
    <citation type="submission" date="2023-03" db="EMBL/GenBank/DDBJ databases">
        <title>Emydomyces testavorans Genome Sequence.</title>
        <authorList>
            <person name="Hoyer L."/>
        </authorList>
    </citation>
    <scope>NUCLEOTIDE SEQUENCE</scope>
    <source>
        <strain evidence="2">16-2883</strain>
    </source>
</reference>
<evidence type="ECO:0000313" key="2">
    <source>
        <dbReference type="EMBL" id="WEW59157.1"/>
    </source>
</evidence>
<feature type="region of interest" description="Disordered" evidence="1">
    <location>
        <begin position="38"/>
        <end position="79"/>
    </location>
</feature>
<dbReference type="EMBL" id="CP120628">
    <property type="protein sequence ID" value="WEW59157.1"/>
    <property type="molecule type" value="Genomic_DNA"/>
</dbReference>
<accession>A0AAF0IJS1</accession>
<sequence>MKMKAVLENVINNTTHATEKNVTESYFKVTESDFNDADMNMKDVEKNEDENADSELKKSEKNEEKEKMMMQQSRNCHNENTDENYVAYDDSDFNVFNVRFENYM</sequence>
<evidence type="ECO:0000256" key="1">
    <source>
        <dbReference type="SAM" id="MobiDB-lite"/>
    </source>
</evidence>
<evidence type="ECO:0000313" key="3">
    <source>
        <dbReference type="Proteomes" id="UP001219355"/>
    </source>
</evidence>
<keyword evidence="3" id="KW-1185">Reference proteome</keyword>
<feature type="compositionally biased region" description="Basic and acidic residues" evidence="1">
    <location>
        <begin position="54"/>
        <end position="68"/>
    </location>
</feature>